<name>A0ABP0V907_9BRYO</name>
<dbReference type="EMBL" id="CAXAQS010000258">
    <property type="protein sequence ID" value="CAK9250869.1"/>
    <property type="molecule type" value="Genomic_DNA"/>
</dbReference>
<keyword evidence="2" id="KW-1185">Reference proteome</keyword>
<protein>
    <recommendedName>
        <fullName evidence="3">Reverse transcriptase domain-containing protein</fullName>
    </recommendedName>
</protein>
<organism evidence="1 2">
    <name type="scientific">Sphagnum jensenii</name>
    <dbReference type="NCBI Taxonomy" id="128206"/>
    <lineage>
        <taxon>Eukaryota</taxon>
        <taxon>Viridiplantae</taxon>
        <taxon>Streptophyta</taxon>
        <taxon>Embryophyta</taxon>
        <taxon>Bryophyta</taxon>
        <taxon>Sphagnophytina</taxon>
        <taxon>Sphagnopsida</taxon>
        <taxon>Sphagnales</taxon>
        <taxon>Sphagnaceae</taxon>
        <taxon>Sphagnum</taxon>
    </lineage>
</organism>
<accession>A0ABP0V907</accession>
<feature type="non-terminal residue" evidence="1">
    <location>
        <position position="1"/>
    </location>
</feature>
<reference evidence="1" key="1">
    <citation type="submission" date="2024-02" db="EMBL/GenBank/DDBJ databases">
        <authorList>
            <consortium name="ELIXIR-Norway"/>
            <consortium name="Elixir Norway"/>
        </authorList>
    </citation>
    <scope>NUCLEOTIDE SEQUENCE</scope>
</reference>
<evidence type="ECO:0008006" key="3">
    <source>
        <dbReference type="Google" id="ProtNLM"/>
    </source>
</evidence>
<evidence type="ECO:0000313" key="2">
    <source>
        <dbReference type="Proteomes" id="UP001497444"/>
    </source>
</evidence>
<evidence type="ECO:0000313" key="1">
    <source>
        <dbReference type="EMBL" id="CAK9250869.1"/>
    </source>
</evidence>
<feature type="non-terminal residue" evidence="1">
    <location>
        <position position="72"/>
    </location>
</feature>
<sequence length="72" mass="8512">NISTSVKKVVFEVIVKSKLMYGTEVWWANQSEIAKMETAQNDFLRWVCGYMWKKRMNVEELRAKVKLPSLED</sequence>
<proteinExistence type="predicted"/>
<gene>
    <name evidence="1" type="ORF">CSSPJE1EN1_LOCUS26247</name>
</gene>
<comment type="caution">
    <text evidence="1">The sequence shown here is derived from an EMBL/GenBank/DDBJ whole genome shotgun (WGS) entry which is preliminary data.</text>
</comment>
<dbReference type="Proteomes" id="UP001497444">
    <property type="component" value="Unassembled WGS sequence"/>
</dbReference>